<reference evidence="2" key="1">
    <citation type="submission" date="2013-09" db="EMBL/GenBank/DDBJ databases">
        <title>Corchorus olitorius genome sequencing.</title>
        <authorList>
            <person name="Alam M."/>
            <person name="Haque M.S."/>
            <person name="Islam M.S."/>
            <person name="Emdad E.M."/>
            <person name="Islam M.M."/>
            <person name="Ahmed B."/>
            <person name="Halim A."/>
            <person name="Hossen Q.M.M."/>
            <person name="Hossain M.Z."/>
            <person name="Ahmed R."/>
            <person name="Khan M.M."/>
            <person name="Islam R."/>
            <person name="Rashid M.M."/>
            <person name="Khan S.A."/>
            <person name="Rahman M.S."/>
            <person name="Alam M."/>
            <person name="Yahiya A.S."/>
            <person name="Khan M.S."/>
            <person name="Azam M.S."/>
            <person name="Haque T."/>
            <person name="Lashkar M.Z.H."/>
            <person name="Akhand A.I."/>
            <person name="Morshed G."/>
            <person name="Roy S."/>
            <person name="Uddin K.S."/>
            <person name="Rabeya T."/>
            <person name="Hossain A.S."/>
            <person name="Chowdhury A."/>
            <person name="Snigdha A.R."/>
            <person name="Mortoza M.S."/>
            <person name="Matin S.A."/>
            <person name="Hoque S.M.E."/>
            <person name="Islam M.K."/>
            <person name="Roy D.K."/>
            <person name="Haider R."/>
            <person name="Moosa M.M."/>
            <person name="Elias S.M."/>
            <person name="Hasan A.M."/>
            <person name="Jahan S."/>
            <person name="Shafiuddin M."/>
            <person name="Mahmood N."/>
            <person name="Shommy N.S."/>
        </authorList>
    </citation>
    <scope>NUCLEOTIDE SEQUENCE [LARGE SCALE GENOMIC DNA]</scope>
    <source>
        <strain evidence="2">cv. O-4</strain>
    </source>
</reference>
<protein>
    <submittedName>
        <fullName evidence="1">Uncharacterized protein</fullName>
    </submittedName>
</protein>
<proteinExistence type="predicted"/>
<accession>A0A1R3KZL2</accession>
<evidence type="ECO:0000313" key="2">
    <source>
        <dbReference type="Proteomes" id="UP000187203"/>
    </source>
</evidence>
<organism evidence="1 2">
    <name type="scientific">Corchorus olitorius</name>
    <dbReference type="NCBI Taxonomy" id="93759"/>
    <lineage>
        <taxon>Eukaryota</taxon>
        <taxon>Viridiplantae</taxon>
        <taxon>Streptophyta</taxon>
        <taxon>Embryophyta</taxon>
        <taxon>Tracheophyta</taxon>
        <taxon>Spermatophyta</taxon>
        <taxon>Magnoliopsida</taxon>
        <taxon>eudicotyledons</taxon>
        <taxon>Gunneridae</taxon>
        <taxon>Pentapetalae</taxon>
        <taxon>rosids</taxon>
        <taxon>malvids</taxon>
        <taxon>Malvales</taxon>
        <taxon>Malvaceae</taxon>
        <taxon>Grewioideae</taxon>
        <taxon>Apeibeae</taxon>
        <taxon>Corchorus</taxon>
    </lineage>
</organism>
<gene>
    <name evidence="1" type="ORF">COLO4_03049</name>
</gene>
<dbReference type="AlphaFoldDB" id="A0A1R3KZL2"/>
<dbReference type="EMBL" id="AWUE01008987">
    <property type="protein sequence ID" value="OMP12544.1"/>
    <property type="molecule type" value="Genomic_DNA"/>
</dbReference>
<sequence length="104" mass="11546">MLAEVPYQPITARLSTQRNLQYSSCIRGVKICSKHIHIPLVCGPINQSTHTFGFSQLARVGERFKVWKSRNPFIKADKGILAVNYSTAHTLPQQSTSLPNAPPS</sequence>
<name>A0A1R3KZL2_9ROSI</name>
<dbReference type="Proteomes" id="UP000187203">
    <property type="component" value="Unassembled WGS sequence"/>
</dbReference>
<comment type="caution">
    <text evidence="1">The sequence shown here is derived from an EMBL/GenBank/DDBJ whole genome shotgun (WGS) entry which is preliminary data.</text>
</comment>
<keyword evidence="2" id="KW-1185">Reference proteome</keyword>
<evidence type="ECO:0000313" key="1">
    <source>
        <dbReference type="EMBL" id="OMP12544.1"/>
    </source>
</evidence>